<organism evidence="1 2">
    <name type="scientific">Bowdeniella nasicola</name>
    <dbReference type="NCBI Taxonomy" id="208480"/>
    <lineage>
        <taxon>Bacteria</taxon>
        <taxon>Bacillati</taxon>
        <taxon>Actinomycetota</taxon>
        <taxon>Actinomycetes</taxon>
        <taxon>Actinomycetales</taxon>
        <taxon>Actinomycetaceae</taxon>
        <taxon>Bowdeniella</taxon>
    </lineage>
</organism>
<gene>
    <name evidence="1" type="ORF">SAMN02910418_01415</name>
</gene>
<dbReference type="EMBL" id="FNQV01000008">
    <property type="protein sequence ID" value="SEA36044.1"/>
    <property type="molecule type" value="Genomic_DNA"/>
</dbReference>
<evidence type="ECO:0000313" key="1">
    <source>
        <dbReference type="EMBL" id="SEA36044.1"/>
    </source>
</evidence>
<dbReference type="PANTHER" id="PTHR13812">
    <property type="entry name" value="KETIMINE REDUCTASE MU-CRYSTALLIN"/>
    <property type="match status" value="1"/>
</dbReference>
<proteinExistence type="predicted"/>
<dbReference type="AlphaFoldDB" id="A0A1H4AK58"/>
<protein>
    <submittedName>
        <fullName evidence="1">Alanine dehydrogenase</fullName>
    </submittedName>
</protein>
<accession>A0A1H4AK58</accession>
<dbReference type="PIRSF" id="PIRSF001439">
    <property type="entry name" value="CryM"/>
    <property type="match status" value="1"/>
</dbReference>
<reference evidence="2" key="1">
    <citation type="submission" date="2016-10" db="EMBL/GenBank/DDBJ databases">
        <authorList>
            <person name="Varghese N."/>
            <person name="Submissions S."/>
        </authorList>
    </citation>
    <scope>NUCLEOTIDE SEQUENCE [LARGE SCALE GENOMIC DNA]</scope>
    <source>
        <strain evidence="2">KPR-1</strain>
    </source>
</reference>
<name>A0A1H4AK58_9ACTO</name>
<dbReference type="Gene3D" id="3.40.50.720">
    <property type="entry name" value="NAD(P)-binding Rossmann-like Domain"/>
    <property type="match status" value="1"/>
</dbReference>
<dbReference type="Gene3D" id="3.30.1780.10">
    <property type="entry name" value="ornithine cyclodeaminase, domain 1"/>
    <property type="match status" value="1"/>
</dbReference>
<dbReference type="Proteomes" id="UP000199288">
    <property type="component" value="Unassembled WGS sequence"/>
</dbReference>
<sequence length="327" mass="35174">MRPYGRDMTETSHLRILNRQHLESLDLGWDDLMDAIDDAFTQKLKGQVQNPAKPKVASRPDSFFNAMPAYLGGSDQVGLKWVSGVDSNKAEGLPYIYGSMILNDAATGRPIALLDGGWLTDIRTPAVSAAVLRALNRSVRRLAIIGAGVQARGHLAAALHTCPSIEHVTIYDRTPDKAAAVLAGAGERETHVAEGPEAAVQDADLIITTVTRALEPRLDCDTADPNAILLPVDYDDALSPRAINDSALFVVDDIDQYTNVAARGDNFGELKDPDGESAQLITRSLSLPPDGRICVMNLGLALEDVAIASLCLQRAEERNIGTLVEFP</sequence>
<evidence type="ECO:0000313" key="2">
    <source>
        <dbReference type="Proteomes" id="UP000199288"/>
    </source>
</evidence>
<dbReference type="GO" id="GO:0005737">
    <property type="term" value="C:cytoplasm"/>
    <property type="evidence" value="ECO:0007669"/>
    <property type="project" value="TreeGrafter"/>
</dbReference>
<dbReference type="InterPro" id="IPR003462">
    <property type="entry name" value="ODC_Mu_crystall"/>
</dbReference>
<dbReference type="InterPro" id="IPR023401">
    <property type="entry name" value="ODC_N"/>
</dbReference>
<dbReference type="InterPro" id="IPR036291">
    <property type="entry name" value="NAD(P)-bd_dom_sf"/>
</dbReference>
<keyword evidence="2" id="KW-1185">Reference proteome</keyword>
<dbReference type="PANTHER" id="PTHR13812:SF19">
    <property type="entry name" value="KETIMINE REDUCTASE MU-CRYSTALLIN"/>
    <property type="match status" value="1"/>
</dbReference>
<dbReference type="Pfam" id="PF02423">
    <property type="entry name" value="OCD_Mu_crystall"/>
    <property type="match status" value="1"/>
</dbReference>
<dbReference type="SUPFAM" id="SSF51735">
    <property type="entry name" value="NAD(P)-binding Rossmann-fold domains"/>
    <property type="match status" value="1"/>
</dbReference>